<keyword evidence="3" id="KW-1185">Reference proteome</keyword>
<organism evidence="2 3">
    <name type="scientific">Aedes albopictus</name>
    <name type="common">Asian tiger mosquito</name>
    <name type="synonym">Stegomyia albopicta</name>
    <dbReference type="NCBI Taxonomy" id="7160"/>
    <lineage>
        <taxon>Eukaryota</taxon>
        <taxon>Metazoa</taxon>
        <taxon>Ecdysozoa</taxon>
        <taxon>Arthropoda</taxon>
        <taxon>Hexapoda</taxon>
        <taxon>Insecta</taxon>
        <taxon>Pterygota</taxon>
        <taxon>Neoptera</taxon>
        <taxon>Endopterygota</taxon>
        <taxon>Diptera</taxon>
        <taxon>Nematocera</taxon>
        <taxon>Culicoidea</taxon>
        <taxon>Culicidae</taxon>
        <taxon>Culicinae</taxon>
        <taxon>Aedini</taxon>
        <taxon>Aedes</taxon>
        <taxon>Stegomyia</taxon>
    </lineage>
</organism>
<evidence type="ECO:0000259" key="1">
    <source>
        <dbReference type="PROSITE" id="PS50835"/>
    </source>
</evidence>
<accession>A0ABM1ZYE9</accession>
<dbReference type="PANTHER" id="PTHR21261:SF2">
    <property type="entry name" value="GH04238P-RELATED"/>
    <property type="match status" value="1"/>
</dbReference>
<proteinExistence type="predicted"/>
<evidence type="ECO:0000313" key="3">
    <source>
        <dbReference type="Proteomes" id="UP000069940"/>
    </source>
</evidence>
<protein>
    <recommendedName>
        <fullName evidence="1">Ig-like domain-containing protein</fullName>
    </recommendedName>
</protein>
<evidence type="ECO:0000313" key="2">
    <source>
        <dbReference type="EnsemblMetazoa" id="AALFPA23_022786.P33831"/>
    </source>
</evidence>
<feature type="domain" description="Ig-like" evidence="1">
    <location>
        <begin position="55"/>
        <end position="163"/>
    </location>
</feature>
<reference evidence="3" key="1">
    <citation type="journal article" date="2015" name="Proc. Natl. Acad. Sci. U.S.A.">
        <title>Genome sequence of the Asian Tiger mosquito, Aedes albopictus, reveals insights into its biology, genetics, and evolution.</title>
        <authorList>
            <person name="Chen X.G."/>
            <person name="Jiang X."/>
            <person name="Gu J."/>
            <person name="Xu M."/>
            <person name="Wu Y."/>
            <person name="Deng Y."/>
            <person name="Zhang C."/>
            <person name="Bonizzoni M."/>
            <person name="Dermauw W."/>
            <person name="Vontas J."/>
            <person name="Armbruster P."/>
            <person name="Huang X."/>
            <person name="Yang Y."/>
            <person name="Zhang H."/>
            <person name="He W."/>
            <person name="Peng H."/>
            <person name="Liu Y."/>
            <person name="Wu K."/>
            <person name="Chen J."/>
            <person name="Lirakis M."/>
            <person name="Topalis P."/>
            <person name="Van Leeuwen T."/>
            <person name="Hall A.B."/>
            <person name="Jiang X."/>
            <person name="Thorpe C."/>
            <person name="Mueller R.L."/>
            <person name="Sun C."/>
            <person name="Waterhouse R.M."/>
            <person name="Yan G."/>
            <person name="Tu Z.J."/>
            <person name="Fang X."/>
            <person name="James A.A."/>
        </authorList>
    </citation>
    <scope>NUCLEOTIDE SEQUENCE [LARGE SCALE GENOMIC DNA]</scope>
    <source>
        <strain evidence="3">Foshan</strain>
    </source>
</reference>
<reference evidence="2" key="2">
    <citation type="submission" date="2025-05" db="UniProtKB">
        <authorList>
            <consortium name="EnsemblMetazoa"/>
        </authorList>
    </citation>
    <scope>IDENTIFICATION</scope>
    <source>
        <strain evidence="2">Foshan</strain>
    </source>
</reference>
<dbReference type="InterPro" id="IPR007110">
    <property type="entry name" value="Ig-like_dom"/>
</dbReference>
<dbReference type="SUPFAM" id="SSF48726">
    <property type="entry name" value="Immunoglobulin"/>
    <property type="match status" value="1"/>
</dbReference>
<dbReference type="GeneID" id="115257876"/>
<dbReference type="Proteomes" id="UP000069940">
    <property type="component" value="Unassembled WGS sequence"/>
</dbReference>
<dbReference type="PROSITE" id="PS50835">
    <property type="entry name" value="IG_LIKE"/>
    <property type="match status" value="1"/>
</dbReference>
<dbReference type="PANTHER" id="PTHR21261">
    <property type="entry name" value="BEAT PROTEIN"/>
    <property type="match status" value="1"/>
</dbReference>
<dbReference type="EnsemblMetazoa" id="AALFPA23_022786.R33831">
    <property type="protein sequence ID" value="AALFPA23_022786.P33831"/>
    <property type="gene ID" value="AALFPA23_022786"/>
</dbReference>
<name>A0ABM1ZYE9_AEDAL</name>
<sequence>MTAWEEEAAAGGKSQMPKTKTIYGLSTQMEHFFFVWFHFPLSVCAAVKITSLKVPSTYLLDKNSKNPDPLILDCEYDVDENEKGFVLKWFLDGQPVYQWIPTKNPFPFQSFKNRVDTSYVVSQERLHKHRAMAIIKPLANFTGEYACMVQTFASIDRKSAKLKIIVQESKFDLNYYLNGDGYITVDCHARDISPEPELQIRINDKIFETPKPRSVLGENNLYNVSISGSIPKEELESPTMIECYLTVPETNYTKKRSTIYYESHLRTTTSTVATTTIVGMLQAAPENLQKKELNATDGNSATALPDQMRTTSGLIVTLVTILLIFTSTLL</sequence>
<dbReference type="RefSeq" id="XP_062713895.1">
    <property type="nucleotide sequence ID" value="XM_062857911.1"/>
</dbReference>
<dbReference type="InterPro" id="IPR036179">
    <property type="entry name" value="Ig-like_dom_sf"/>
</dbReference>